<evidence type="ECO:0000313" key="1">
    <source>
        <dbReference type="EMBL" id="XCM82958.1"/>
    </source>
</evidence>
<organism evidence="1">
    <name type="scientific">Kitasatospora camelliae</name>
    <dbReference type="NCBI Taxonomy" id="3156397"/>
    <lineage>
        <taxon>Bacteria</taxon>
        <taxon>Bacillati</taxon>
        <taxon>Actinomycetota</taxon>
        <taxon>Actinomycetes</taxon>
        <taxon>Kitasatosporales</taxon>
        <taxon>Streptomycetaceae</taxon>
        <taxon>Kitasatospora</taxon>
    </lineage>
</organism>
<reference evidence="1" key="1">
    <citation type="submission" date="2024-06" db="EMBL/GenBank/DDBJ databases">
        <title>The genome sequences of Kitasatospora sp. strain HUAS MG31.</title>
        <authorList>
            <person name="Mo P."/>
        </authorList>
    </citation>
    <scope>NUCLEOTIDE SEQUENCE</scope>
    <source>
        <strain evidence="1">HUAS MG31</strain>
    </source>
</reference>
<dbReference type="KEGG" id="kcm:ABWK59_30595"/>
<accession>A0AAU8K4I8</accession>
<dbReference type="EMBL" id="CP159872">
    <property type="protein sequence ID" value="XCM82958.1"/>
    <property type="molecule type" value="Genomic_DNA"/>
</dbReference>
<proteinExistence type="predicted"/>
<name>A0AAU8K4I8_9ACTN</name>
<dbReference type="AlphaFoldDB" id="A0AAU8K4I8"/>
<evidence type="ECO:0008006" key="2">
    <source>
        <dbReference type="Google" id="ProtNLM"/>
    </source>
</evidence>
<dbReference type="Gene3D" id="3.40.91.30">
    <property type="match status" value="1"/>
</dbReference>
<protein>
    <recommendedName>
        <fullName evidence="2">Restriction endonuclease</fullName>
    </recommendedName>
</protein>
<sequence>MAITPIETKYAGCKFRSRLEARWAVFFDTLGIKWQYEPQGYVVNGKPYLPDFRLPDLKAFVEVKGDATKLDFKVLTDLAEKSPRDTLFVLILGEIPAHEENTLPTHAMFSPVFDWRSGVGGELNGRPSMEVADQALTAMRSLEEPARSAVQKLFDHERRQTVVCQRVMFMPTDGGHLFPLGPANAFSSVEEILNPPLLRIFRTAPVVAAAYEAARSARFEHGESGAR</sequence>
<gene>
    <name evidence="1" type="ORF">ABWK59_30595</name>
</gene>
<dbReference type="RefSeq" id="WP_354643893.1">
    <property type="nucleotide sequence ID" value="NZ_CP159872.1"/>
</dbReference>